<keyword evidence="1" id="KW-0812">Transmembrane</keyword>
<dbReference type="STRING" id="36166.T1GCR8"/>
<feature type="transmembrane region" description="Helical" evidence="1">
    <location>
        <begin position="120"/>
        <end position="139"/>
    </location>
</feature>
<dbReference type="EnsemblMetazoa" id="MESCA001088-RA">
    <property type="protein sequence ID" value="MESCA001088-PA"/>
    <property type="gene ID" value="MESCA001088"/>
</dbReference>
<protein>
    <submittedName>
        <fullName evidence="2">Uncharacterized protein</fullName>
    </submittedName>
</protein>
<dbReference type="HOGENOM" id="CLU_1760882_0_0_1"/>
<evidence type="ECO:0000256" key="1">
    <source>
        <dbReference type="SAM" id="Phobius"/>
    </source>
</evidence>
<reference evidence="3" key="1">
    <citation type="submission" date="2013-02" db="EMBL/GenBank/DDBJ databases">
        <authorList>
            <person name="Hughes D."/>
        </authorList>
    </citation>
    <scope>NUCLEOTIDE SEQUENCE</scope>
    <source>
        <strain>Durham</strain>
        <strain evidence="3">NC isolate 2 -- Noor lab</strain>
    </source>
</reference>
<keyword evidence="1" id="KW-1133">Transmembrane helix</keyword>
<organism evidence="2 3">
    <name type="scientific">Megaselia scalaris</name>
    <name type="common">Humpbacked fly</name>
    <name type="synonym">Phora scalaris</name>
    <dbReference type="NCBI Taxonomy" id="36166"/>
    <lineage>
        <taxon>Eukaryota</taxon>
        <taxon>Metazoa</taxon>
        <taxon>Ecdysozoa</taxon>
        <taxon>Arthropoda</taxon>
        <taxon>Hexapoda</taxon>
        <taxon>Insecta</taxon>
        <taxon>Pterygota</taxon>
        <taxon>Neoptera</taxon>
        <taxon>Endopterygota</taxon>
        <taxon>Diptera</taxon>
        <taxon>Brachycera</taxon>
        <taxon>Muscomorpha</taxon>
        <taxon>Platypezoidea</taxon>
        <taxon>Phoridae</taxon>
        <taxon>Megaseliini</taxon>
        <taxon>Megaselia</taxon>
    </lineage>
</organism>
<dbReference type="EMBL" id="CAQQ02034131">
    <property type="status" value="NOT_ANNOTATED_CDS"/>
    <property type="molecule type" value="Genomic_DNA"/>
</dbReference>
<evidence type="ECO:0000313" key="2">
    <source>
        <dbReference type="EnsemblMetazoa" id="MESCA001088-PA"/>
    </source>
</evidence>
<evidence type="ECO:0000313" key="3">
    <source>
        <dbReference type="Proteomes" id="UP000015102"/>
    </source>
</evidence>
<name>T1GCR8_MEGSC</name>
<keyword evidence="3" id="KW-1185">Reference proteome</keyword>
<dbReference type="EMBL" id="CAQQ02034129">
    <property type="status" value="NOT_ANNOTATED_CDS"/>
    <property type="molecule type" value="Genomic_DNA"/>
</dbReference>
<sequence length="148" mass="17137">MCNTKAKTLISPIINDYYIFRLAAIMGFEGYFHVSKGDLYTTGLKYNHTTSYKQKAEYYKRFVERALLDSGLTPIKSDIMGFGDGPLIRVHFRSYLDMRRLPNLFWVDSRSSAGIPFETGLWMTVYPFDIVGTIVFCVVKMRRVRFDG</sequence>
<accession>T1GCR8</accession>
<proteinExistence type="predicted"/>
<dbReference type="EMBL" id="CAQQ02034130">
    <property type="status" value="NOT_ANNOTATED_CDS"/>
    <property type="molecule type" value="Genomic_DNA"/>
</dbReference>
<dbReference type="AlphaFoldDB" id="T1GCR8"/>
<reference evidence="2" key="2">
    <citation type="submission" date="2015-06" db="UniProtKB">
        <authorList>
            <consortium name="EnsemblMetazoa"/>
        </authorList>
    </citation>
    <scope>IDENTIFICATION</scope>
</reference>
<keyword evidence="1" id="KW-0472">Membrane</keyword>
<dbReference type="Proteomes" id="UP000015102">
    <property type="component" value="Unassembled WGS sequence"/>
</dbReference>